<evidence type="ECO:0000313" key="2">
    <source>
        <dbReference type="EMBL" id="MFD4211327.1"/>
    </source>
</evidence>
<accession>A0ABW6E816</accession>
<proteinExistence type="predicted"/>
<name>A0ABW6E816_9ACTN</name>
<gene>
    <name evidence="2" type="ORF">ACFWSS_00265</name>
</gene>
<feature type="compositionally biased region" description="Polar residues" evidence="1">
    <location>
        <begin position="72"/>
        <end position="84"/>
    </location>
</feature>
<feature type="region of interest" description="Disordered" evidence="1">
    <location>
        <begin position="57"/>
        <end position="108"/>
    </location>
</feature>
<dbReference type="RefSeq" id="WP_382824568.1">
    <property type="nucleotide sequence ID" value="NZ_JBHXLY010000004.1"/>
</dbReference>
<organism evidence="2 3">
    <name type="scientific">Streptomyces sindenensis</name>
    <dbReference type="NCBI Taxonomy" id="67363"/>
    <lineage>
        <taxon>Bacteria</taxon>
        <taxon>Bacillati</taxon>
        <taxon>Actinomycetota</taxon>
        <taxon>Actinomycetes</taxon>
        <taxon>Kitasatosporales</taxon>
        <taxon>Streptomycetaceae</taxon>
        <taxon>Streptomyces</taxon>
    </lineage>
</organism>
<dbReference type="EMBL" id="JBHXOF010000001">
    <property type="protein sequence ID" value="MFD4211327.1"/>
    <property type="molecule type" value="Genomic_DNA"/>
</dbReference>
<evidence type="ECO:0000313" key="3">
    <source>
        <dbReference type="Proteomes" id="UP001598251"/>
    </source>
</evidence>
<keyword evidence="3" id="KW-1185">Reference proteome</keyword>
<dbReference type="Proteomes" id="UP001598251">
    <property type="component" value="Unassembled WGS sequence"/>
</dbReference>
<comment type="caution">
    <text evidence="2">The sequence shown here is derived from an EMBL/GenBank/DDBJ whole genome shotgun (WGS) entry which is preliminary data.</text>
</comment>
<evidence type="ECO:0000256" key="1">
    <source>
        <dbReference type="SAM" id="MobiDB-lite"/>
    </source>
</evidence>
<sequence length="172" mass="19283">MTKLADDLDQMQRYLDRQVQRMDAVVDAIEARRRGPAAKAYRKKHRAAAKEAVRIRELGGRGVQQPRAPSGQRAQQTPRSSGRGIQQRPHVPGGFGTRGVLRRPRADRESNHKYPLDLANQEGTVGAHVVDKHVGKTDEQLEQRLRDQQIVRPSGIRPEAVSTFTTLADAQR</sequence>
<reference evidence="2 3" key="1">
    <citation type="submission" date="2024-09" db="EMBL/GenBank/DDBJ databases">
        <title>The Natural Products Discovery Center: Release of the First 8490 Sequenced Strains for Exploring Actinobacteria Biosynthetic Diversity.</title>
        <authorList>
            <person name="Kalkreuter E."/>
            <person name="Kautsar S.A."/>
            <person name="Yang D."/>
            <person name="Bader C.D."/>
            <person name="Teijaro C.N."/>
            <person name="Fluegel L."/>
            <person name="Davis C.M."/>
            <person name="Simpson J.R."/>
            <person name="Lauterbach L."/>
            <person name="Steele A.D."/>
            <person name="Gui C."/>
            <person name="Meng S."/>
            <person name="Li G."/>
            <person name="Viehrig K."/>
            <person name="Ye F."/>
            <person name="Su P."/>
            <person name="Kiefer A.F."/>
            <person name="Nichols A."/>
            <person name="Cepeda A.J."/>
            <person name="Yan W."/>
            <person name="Fan B."/>
            <person name="Jiang Y."/>
            <person name="Adhikari A."/>
            <person name="Zheng C.-J."/>
            <person name="Schuster L."/>
            <person name="Cowan T.M."/>
            <person name="Smanski M.J."/>
            <person name="Chevrette M.G."/>
            <person name="De Carvalho L.P.S."/>
            <person name="Shen B."/>
        </authorList>
    </citation>
    <scope>NUCLEOTIDE SEQUENCE [LARGE SCALE GENOMIC DNA]</scope>
    <source>
        <strain evidence="2 3">NPDC058546</strain>
    </source>
</reference>
<protein>
    <submittedName>
        <fullName evidence="2">Uncharacterized protein</fullName>
    </submittedName>
</protein>